<evidence type="ECO:0000313" key="4">
    <source>
        <dbReference type="Proteomes" id="UP001203338"/>
    </source>
</evidence>
<organism evidence="3 4">
    <name type="scientific">Parendozoicomonas callyspongiae</name>
    <dbReference type="NCBI Taxonomy" id="2942213"/>
    <lineage>
        <taxon>Bacteria</taxon>
        <taxon>Pseudomonadati</taxon>
        <taxon>Pseudomonadota</taxon>
        <taxon>Gammaproteobacteria</taxon>
        <taxon>Oceanospirillales</taxon>
        <taxon>Endozoicomonadaceae</taxon>
        <taxon>Parendozoicomonas</taxon>
    </lineage>
</organism>
<proteinExistence type="inferred from homology"/>
<dbReference type="PANTHER" id="PTHR30327">
    <property type="entry name" value="UNCHARACTERIZED PROTEIN YQGE"/>
    <property type="match status" value="1"/>
</dbReference>
<dbReference type="Proteomes" id="UP001203338">
    <property type="component" value="Unassembled WGS sequence"/>
</dbReference>
<dbReference type="InterPro" id="IPR003774">
    <property type="entry name" value="AlgH-like"/>
</dbReference>
<dbReference type="EMBL" id="JAMFLX010000001">
    <property type="protein sequence ID" value="MCL6268453.1"/>
    <property type="molecule type" value="Genomic_DNA"/>
</dbReference>
<dbReference type="SUPFAM" id="SSF143456">
    <property type="entry name" value="VC0467-like"/>
    <property type="match status" value="1"/>
</dbReference>
<dbReference type="RefSeq" id="WP_249697289.1">
    <property type="nucleotide sequence ID" value="NZ_JAMFLX010000001.1"/>
</dbReference>
<keyword evidence="4" id="KW-1185">Reference proteome</keyword>
<dbReference type="Pfam" id="PF02622">
    <property type="entry name" value="DUF179"/>
    <property type="match status" value="1"/>
</dbReference>
<dbReference type="Gene3D" id="3.40.1740.10">
    <property type="entry name" value="VC0467-like"/>
    <property type="match status" value="1"/>
</dbReference>
<sequence length="193" mass="20897">MIETATHDSLRDTLLIAMPQMDDPNFAESVVYLCDHNSEGAMGLVINRPLNVCVGDLFKQIGLNFPDEAPHYQDHVFLGGPVDMEHGFVLHTHKEDSPTANALHITPDLSLTSSQAIFDSIAAGEGPNNTLVALGYAGWGPGQLENELAQNIWLNSPADRSILFSTPIEHRLTRAAARIGVDLTLLSHEAGHA</sequence>
<evidence type="ECO:0000313" key="3">
    <source>
        <dbReference type="EMBL" id="MCL6268453.1"/>
    </source>
</evidence>
<comment type="similarity">
    <text evidence="1 2">Belongs to the UPF0301 (AlgH) family.</text>
</comment>
<dbReference type="PANTHER" id="PTHR30327:SF1">
    <property type="entry name" value="UPF0301 PROTEIN YQGE"/>
    <property type="match status" value="1"/>
</dbReference>
<dbReference type="HAMAP" id="MF_00758">
    <property type="entry name" value="UPF0301"/>
    <property type="match status" value="1"/>
</dbReference>
<evidence type="ECO:0000256" key="1">
    <source>
        <dbReference type="ARBA" id="ARBA00009600"/>
    </source>
</evidence>
<evidence type="ECO:0000256" key="2">
    <source>
        <dbReference type="HAMAP-Rule" id="MF_00758"/>
    </source>
</evidence>
<protein>
    <recommendedName>
        <fullName evidence="2">UPF0301 protein M3P05_00620</fullName>
    </recommendedName>
</protein>
<dbReference type="NCBIfam" id="NF001266">
    <property type="entry name" value="PRK00228.1-1"/>
    <property type="match status" value="1"/>
</dbReference>
<reference evidence="3 4" key="1">
    <citation type="submission" date="2022-05" db="EMBL/GenBank/DDBJ databases">
        <authorList>
            <person name="Park J.-S."/>
        </authorList>
    </citation>
    <scope>NUCLEOTIDE SEQUENCE [LARGE SCALE GENOMIC DNA]</scope>
    <source>
        <strain evidence="3 4">2012CJ34-2</strain>
    </source>
</reference>
<name>A0ABT0PD35_9GAMM</name>
<accession>A0ABT0PD35</accession>
<comment type="caution">
    <text evidence="3">The sequence shown here is derived from an EMBL/GenBank/DDBJ whole genome shotgun (WGS) entry which is preliminary data.</text>
</comment>
<gene>
    <name evidence="3" type="ORF">M3P05_00620</name>
</gene>